<name>A0A0B6XT11_9EUPU</name>
<organism evidence="2">
    <name type="scientific">Arion vulgaris</name>
    <dbReference type="NCBI Taxonomy" id="1028688"/>
    <lineage>
        <taxon>Eukaryota</taxon>
        <taxon>Metazoa</taxon>
        <taxon>Spiralia</taxon>
        <taxon>Lophotrochozoa</taxon>
        <taxon>Mollusca</taxon>
        <taxon>Gastropoda</taxon>
        <taxon>Heterobranchia</taxon>
        <taxon>Euthyneura</taxon>
        <taxon>Panpulmonata</taxon>
        <taxon>Eupulmonata</taxon>
        <taxon>Stylommatophora</taxon>
        <taxon>Helicina</taxon>
        <taxon>Arionoidea</taxon>
        <taxon>Arionidae</taxon>
        <taxon>Arion</taxon>
    </lineage>
</organism>
<evidence type="ECO:0000313" key="2">
    <source>
        <dbReference type="EMBL" id="CEK47172.1"/>
    </source>
</evidence>
<sequence>NRKKCKSKLRTNKRHKNKFKKSQTIEIHNRIFLLLQNNICIRYEHSSITCTCKCDQLDNTSEIQSPVYDSTITVQTH</sequence>
<feature type="region of interest" description="Disordered" evidence="1">
    <location>
        <begin position="1"/>
        <end position="20"/>
    </location>
</feature>
<protein>
    <submittedName>
        <fullName evidence="2">Uncharacterized protein</fullName>
    </submittedName>
</protein>
<proteinExistence type="predicted"/>
<feature type="non-terminal residue" evidence="2">
    <location>
        <position position="1"/>
    </location>
</feature>
<feature type="non-terminal residue" evidence="2">
    <location>
        <position position="77"/>
    </location>
</feature>
<dbReference type="AlphaFoldDB" id="A0A0B6XT11"/>
<evidence type="ECO:0000256" key="1">
    <source>
        <dbReference type="SAM" id="MobiDB-lite"/>
    </source>
</evidence>
<accession>A0A0B6XT11</accession>
<dbReference type="EMBL" id="HACG01000307">
    <property type="protein sequence ID" value="CEK47172.1"/>
    <property type="molecule type" value="Transcribed_RNA"/>
</dbReference>
<reference evidence="2" key="1">
    <citation type="submission" date="2014-12" db="EMBL/GenBank/DDBJ databases">
        <title>Insight into the proteome of Arion vulgaris.</title>
        <authorList>
            <person name="Aradska J."/>
            <person name="Bulat T."/>
            <person name="Smidak R."/>
            <person name="Sarate P."/>
            <person name="Gangsoo J."/>
            <person name="Sialana F."/>
            <person name="Bilban M."/>
            <person name="Lubec G."/>
        </authorList>
    </citation>
    <scope>NUCLEOTIDE SEQUENCE</scope>
    <source>
        <tissue evidence="2">Skin</tissue>
    </source>
</reference>
<gene>
    <name evidence="2" type="primary">ORF716</name>
</gene>